<dbReference type="OrthoDB" id="960092at2"/>
<dbReference type="Pfam" id="PF07332">
    <property type="entry name" value="Phage_holin_3_6"/>
    <property type="match status" value="1"/>
</dbReference>
<keyword evidence="1" id="KW-0812">Transmembrane</keyword>
<dbReference type="AlphaFoldDB" id="A0A0P7C7A0"/>
<keyword evidence="1" id="KW-0472">Membrane</keyword>
<feature type="transmembrane region" description="Helical" evidence="1">
    <location>
        <begin position="46"/>
        <end position="67"/>
    </location>
</feature>
<protein>
    <recommendedName>
        <fullName evidence="4">Holin-X, holin superfamily III</fullName>
    </recommendedName>
</protein>
<organism evidence="2 3">
    <name type="scientific">Jiulongibacter sediminis</name>
    <dbReference type="NCBI Taxonomy" id="1605367"/>
    <lineage>
        <taxon>Bacteria</taxon>
        <taxon>Pseudomonadati</taxon>
        <taxon>Bacteroidota</taxon>
        <taxon>Cytophagia</taxon>
        <taxon>Cytophagales</taxon>
        <taxon>Leadbetterellaceae</taxon>
        <taxon>Jiulongibacter</taxon>
    </lineage>
</organism>
<feature type="transmembrane region" description="Helical" evidence="1">
    <location>
        <begin position="79"/>
        <end position="97"/>
    </location>
</feature>
<sequence length="119" mass="13508">MGLKNSLSDLFKLGEIKDSVIKLIEAKFELKKLEIQEKIERAVADAVFRFIFLVLASVAMVFLLMIAAWGLNQWLGTPWGYVIIFAVLLISLAIIYSKRDTIKTAIREVIQKEMDAMDS</sequence>
<evidence type="ECO:0008006" key="4">
    <source>
        <dbReference type="Google" id="ProtNLM"/>
    </source>
</evidence>
<dbReference type="EMBL" id="LGTQ01000006">
    <property type="protein sequence ID" value="KPM48266.1"/>
    <property type="molecule type" value="Genomic_DNA"/>
</dbReference>
<evidence type="ECO:0000256" key="1">
    <source>
        <dbReference type="SAM" id="Phobius"/>
    </source>
</evidence>
<name>A0A0P7C7A0_9BACT</name>
<evidence type="ECO:0000313" key="3">
    <source>
        <dbReference type="Proteomes" id="UP000050454"/>
    </source>
</evidence>
<keyword evidence="1" id="KW-1133">Transmembrane helix</keyword>
<keyword evidence="3" id="KW-1185">Reference proteome</keyword>
<dbReference type="Proteomes" id="UP000050454">
    <property type="component" value="Unassembled WGS sequence"/>
</dbReference>
<gene>
    <name evidence="2" type="ORF">AFM12_06310</name>
</gene>
<accession>A0A0P7C7A0</accession>
<proteinExistence type="predicted"/>
<reference evidence="2 3" key="1">
    <citation type="submission" date="2015-07" db="EMBL/GenBank/DDBJ databases">
        <title>The draft genome sequence of Leadbetterella sp. JN14-9.</title>
        <authorList>
            <person name="Liu Y."/>
            <person name="Du J."/>
            <person name="Shao Z."/>
        </authorList>
    </citation>
    <scope>NUCLEOTIDE SEQUENCE [LARGE SCALE GENOMIC DNA]</scope>
    <source>
        <strain evidence="2 3">JN14-9</strain>
    </source>
</reference>
<dbReference type="InterPro" id="IPR009937">
    <property type="entry name" value="Phage_holin_3_6"/>
</dbReference>
<comment type="caution">
    <text evidence="2">The sequence shown here is derived from an EMBL/GenBank/DDBJ whole genome shotgun (WGS) entry which is preliminary data.</text>
</comment>
<dbReference type="STRING" id="1605367.AFM12_06310"/>
<evidence type="ECO:0000313" key="2">
    <source>
        <dbReference type="EMBL" id="KPM48266.1"/>
    </source>
</evidence>
<dbReference type="RefSeq" id="WP_055145452.1">
    <property type="nucleotide sequence ID" value="NZ_JXSZ01000006.1"/>
</dbReference>